<dbReference type="Gene3D" id="2.60.40.1120">
    <property type="entry name" value="Carboxypeptidase-like, regulatory domain"/>
    <property type="match status" value="1"/>
</dbReference>
<organism evidence="1">
    <name type="scientific">marine sediment metagenome</name>
    <dbReference type="NCBI Taxonomy" id="412755"/>
    <lineage>
        <taxon>unclassified sequences</taxon>
        <taxon>metagenomes</taxon>
        <taxon>ecological metagenomes</taxon>
    </lineage>
</organism>
<feature type="non-terminal residue" evidence="1">
    <location>
        <position position="1"/>
    </location>
</feature>
<proteinExistence type="predicted"/>
<name>A0A0F9NQE6_9ZZZZ</name>
<dbReference type="Pfam" id="PF13620">
    <property type="entry name" value="CarboxypepD_reg"/>
    <property type="match status" value="1"/>
</dbReference>
<dbReference type="GO" id="GO:0030246">
    <property type="term" value="F:carbohydrate binding"/>
    <property type="evidence" value="ECO:0007669"/>
    <property type="project" value="InterPro"/>
</dbReference>
<reference evidence="1" key="1">
    <citation type="journal article" date="2015" name="Nature">
        <title>Complex archaea that bridge the gap between prokaryotes and eukaryotes.</title>
        <authorList>
            <person name="Spang A."/>
            <person name="Saw J.H."/>
            <person name="Jorgensen S.L."/>
            <person name="Zaremba-Niedzwiedzka K."/>
            <person name="Martijn J."/>
            <person name="Lind A.E."/>
            <person name="van Eijk R."/>
            <person name="Schleper C."/>
            <person name="Guy L."/>
            <person name="Ettema T.J."/>
        </authorList>
    </citation>
    <scope>NUCLEOTIDE SEQUENCE</scope>
</reference>
<dbReference type="SUPFAM" id="SSF49452">
    <property type="entry name" value="Starch-binding domain-like"/>
    <property type="match status" value="1"/>
</dbReference>
<comment type="caution">
    <text evidence="1">The sequence shown here is derived from an EMBL/GenBank/DDBJ whole genome shotgun (WGS) entry which is preliminary data.</text>
</comment>
<dbReference type="InterPro" id="IPR013784">
    <property type="entry name" value="Carb-bd-like_fold"/>
</dbReference>
<dbReference type="EMBL" id="LAZR01006587">
    <property type="protein sequence ID" value="KKM91060.1"/>
    <property type="molecule type" value="Genomic_DNA"/>
</dbReference>
<evidence type="ECO:0000313" key="1">
    <source>
        <dbReference type="EMBL" id="KKM91060.1"/>
    </source>
</evidence>
<evidence type="ECO:0008006" key="2">
    <source>
        <dbReference type="Google" id="ProtNLM"/>
    </source>
</evidence>
<protein>
    <recommendedName>
        <fullName evidence="2">Carboxypeptidase-like regulatory domain-containing protein</fullName>
    </recommendedName>
</protein>
<accession>A0A0F9NQE6</accession>
<gene>
    <name evidence="1" type="ORF">LCGC14_1232230</name>
</gene>
<sequence length="72" mass="7364">KAAPPPEPEPGLANLYGRVTDSVTGQTVAGVLVTLDGMEALTNGGGNYAFADLEPGGYVLQCSKTGYETAVY</sequence>
<dbReference type="AlphaFoldDB" id="A0A0F9NQE6"/>